<comment type="caution">
    <text evidence="2">The sequence shown here is derived from an EMBL/GenBank/DDBJ whole genome shotgun (WGS) entry which is preliminary data.</text>
</comment>
<name>J9G617_9ZZZZ</name>
<proteinExistence type="predicted"/>
<organism evidence="2">
    <name type="scientific">gut metagenome</name>
    <dbReference type="NCBI Taxonomy" id="749906"/>
    <lineage>
        <taxon>unclassified sequences</taxon>
        <taxon>metagenomes</taxon>
        <taxon>organismal metagenomes</taxon>
    </lineage>
</organism>
<evidence type="ECO:0000256" key="1">
    <source>
        <dbReference type="SAM" id="MobiDB-lite"/>
    </source>
</evidence>
<gene>
    <name evidence="2" type="ORF">EVA_16953</name>
</gene>
<accession>J9G617</accession>
<sequence>MNKNIIPKMPYIMFQLAFRQVIRIMYNVLIGWQTKSPHAPSLGSPDDSQLIEENPEGVKGA</sequence>
<dbReference type="EMBL" id="AMCI01006093">
    <property type="protein sequence ID" value="EJW94944.1"/>
    <property type="molecule type" value="Genomic_DNA"/>
</dbReference>
<feature type="region of interest" description="Disordered" evidence="1">
    <location>
        <begin position="38"/>
        <end position="61"/>
    </location>
</feature>
<evidence type="ECO:0000313" key="2">
    <source>
        <dbReference type="EMBL" id="EJW94944.1"/>
    </source>
</evidence>
<reference evidence="2" key="1">
    <citation type="journal article" date="2012" name="PLoS ONE">
        <title>Gene sets for utilization of primary and secondary nutrition supplies in the distal gut of endangered iberian lynx.</title>
        <authorList>
            <person name="Alcaide M."/>
            <person name="Messina E."/>
            <person name="Richter M."/>
            <person name="Bargiela R."/>
            <person name="Peplies J."/>
            <person name="Huws S.A."/>
            <person name="Newbold C.J."/>
            <person name="Golyshin P.N."/>
            <person name="Simon M.A."/>
            <person name="Lopez G."/>
            <person name="Yakimov M.M."/>
            <person name="Ferrer M."/>
        </authorList>
    </citation>
    <scope>NUCLEOTIDE SEQUENCE</scope>
</reference>
<protein>
    <submittedName>
        <fullName evidence="2">Uncharacterized protein</fullName>
    </submittedName>
</protein>
<dbReference type="AlphaFoldDB" id="J9G617"/>